<dbReference type="STRING" id="1703345.A3860_30990"/>
<name>A0A1V9FU74_9BACT</name>
<keyword evidence="2" id="KW-1185">Reference proteome</keyword>
<evidence type="ECO:0008006" key="3">
    <source>
        <dbReference type="Google" id="ProtNLM"/>
    </source>
</evidence>
<organism evidence="1 2">
    <name type="scientific">Niastella vici</name>
    <dbReference type="NCBI Taxonomy" id="1703345"/>
    <lineage>
        <taxon>Bacteria</taxon>
        <taxon>Pseudomonadati</taxon>
        <taxon>Bacteroidota</taxon>
        <taxon>Chitinophagia</taxon>
        <taxon>Chitinophagales</taxon>
        <taxon>Chitinophagaceae</taxon>
        <taxon>Niastella</taxon>
    </lineage>
</organism>
<comment type="caution">
    <text evidence="1">The sequence shown here is derived from an EMBL/GenBank/DDBJ whole genome shotgun (WGS) entry which is preliminary data.</text>
</comment>
<proteinExistence type="predicted"/>
<evidence type="ECO:0000313" key="1">
    <source>
        <dbReference type="EMBL" id="OQP61892.1"/>
    </source>
</evidence>
<reference evidence="1 2" key="1">
    <citation type="submission" date="2016-03" db="EMBL/GenBank/DDBJ databases">
        <title>Niastella vici sp. nov., isolated from farmland soil.</title>
        <authorList>
            <person name="Chen L."/>
            <person name="Wang D."/>
            <person name="Yang S."/>
            <person name="Wang G."/>
        </authorList>
    </citation>
    <scope>NUCLEOTIDE SEQUENCE [LARGE SCALE GENOMIC DNA]</scope>
    <source>
        <strain evidence="1 2">DJ57</strain>
    </source>
</reference>
<gene>
    <name evidence="1" type="ORF">A3860_30990</name>
</gene>
<sequence length="157" mass="16918">MKPKTTLTLLVIGIGMIVLPAYTSSHIKTTPSTDIRGLAIKYYSGKLKLLGNGLETGSNTTITINPATKIINVSGETVTQEKVNFNITIESIECNLNEKCTAGEAIYHGYIAQKKGAPAKLTLKVEARSGSLVISNSIPGSNNEYLAYVSKWEIIKD</sequence>
<accession>A0A1V9FU74</accession>
<dbReference type="RefSeq" id="WP_081150387.1">
    <property type="nucleotide sequence ID" value="NZ_LVYD01000055.1"/>
</dbReference>
<evidence type="ECO:0000313" key="2">
    <source>
        <dbReference type="Proteomes" id="UP000192796"/>
    </source>
</evidence>
<dbReference type="EMBL" id="LVYD01000055">
    <property type="protein sequence ID" value="OQP61892.1"/>
    <property type="molecule type" value="Genomic_DNA"/>
</dbReference>
<dbReference type="Proteomes" id="UP000192796">
    <property type="component" value="Unassembled WGS sequence"/>
</dbReference>
<protein>
    <recommendedName>
        <fullName evidence="3">Lipocalin-like domain-containing protein</fullName>
    </recommendedName>
</protein>
<dbReference type="AlphaFoldDB" id="A0A1V9FU74"/>
<dbReference type="OrthoDB" id="675489at2"/>